<dbReference type="GO" id="GO:0005524">
    <property type="term" value="F:ATP binding"/>
    <property type="evidence" value="ECO:0007669"/>
    <property type="project" value="UniProtKB-KW"/>
</dbReference>
<keyword evidence="5" id="KW-0051">Antiviral defense</keyword>
<organism evidence="9 10">
    <name type="scientific">Candidatus Argoarchaeum ethanivorans</name>
    <dbReference type="NCBI Taxonomy" id="2608793"/>
    <lineage>
        <taxon>Archaea</taxon>
        <taxon>Methanobacteriati</taxon>
        <taxon>Methanobacteriota</taxon>
        <taxon>Stenosarchaea group</taxon>
        <taxon>Methanomicrobia</taxon>
        <taxon>Methanosarcinales</taxon>
        <taxon>Methanosarcinales incertae sedis</taxon>
        <taxon>GOM Arc I cluster</taxon>
        <taxon>Candidatus Argoarchaeum</taxon>
    </lineage>
</organism>
<dbReference type="NCBIfam" id="TIGR01587">
    <property type="entry name" value="cas3_core"/>
    <property type="match status" value="1"/>
</dbReference>
<feature type="domain" description="Helicase C-terminal" evidence="8">
    <location>
        <begin position="240"/>
        <end position="396"/>
    </location>
</feature>
<evidence type="ECO:0000259" key="8">
    <source>
        <dbReference type="PROSITE" id="PS51194"/>
    </source>
</evidence>
<dbReference type="GO" id="GO:0005829">
    <property type="term" value="C:cytosol"/>
    <property type="evidence" value="ECO:0007669"/>
    <property type="project" value="TreeGrafter"/>
</dbReference>
<feature type="compositionally biased region" description="Basic and acidic residues" evidence="6">
    <location>
        <begin position="402"/>
        <end position="413"/>
    </location>
</feature>
<evidence type="ECO:0000256" key="1">
    <source>
        <dbReference type="ARBA" id="ARBA00022741"/>
    </source>
</evidence>
<dbReference type="GO" id="GO:0003724">
    <property type="term" value="F:RNA helicase activity"/>
    <property type="evidence" value="ECO:0007669"/>
    <property type="project" value="TreeGrafter"/>
</dbReference>
<sequence length="536" mass="60292">MNRLIKKILDVDDAYRNILPDGSIYAHQSDMEWAIRDYDNIILSAPCGSGKTVGAIVPWLVTGKRSRLIYVLPTTALLESIESDVKEIIDKLGLKIGIRAIGETNTIAIAADYGDRRDSDLLKHNIIFTTLDSFLLRIYRTPLTPSKYRDLTSSRILNSFVVLDEAHMYDEFTLNLAKATLRLLREANVPHLMMTATLTDGLKDFLGIQGQKYHEVKVSDAEWDSFSGTRVVKGIETYRDVESINLIIKSILDSNCAKSALIVLNTVDTAIGVYDGLKNDFDCTLLHSRFTKEDRRNNLKDAMGKLRTGSGVVISTQVIEAGIDISTPLLITELASGDSLVQRMGRCARRKEETGAVYILRKPDEEDSGKLVHPPYSNESIKSALEVLEMSGSELELSRSTPKPDESSKDSEKGVKMALRALTSMYSFSKSILDMQTRSGTPVYIFCGEDLKEVSGKDKAWQDKQKDCVRVDIRWVWRLGDKLKDMVIYKIDETGLSNAERTTIRPWDVLSDPIRNSPRSKKKLYEYDSKRGLRKL</sequence>
<dbReference type="InterPro" id="IPR027417">
    <property type="entry name" value="P-loop_NTPase"/>
</dbReference>
<feature type="domain" description="Helicase ATP-binding" evidence="7">
    <location>
        <begin position="32"/>
        <end position="216"/>
    </location>
</feature>
<dbReference type="InterPro" id="IPR054712">
    <property type="entry name" value="Cas3-like_dom"/>
</dbReference>
<comment type="caution">
    <text evidence="9">The sequence shown here is derived from an EMBL/GenBank/DDBJ whole genome shotgun (WGS) entry which is preliminary data.</text>
</comment>
<keyword evidence="3 9" id="KW-0347">Helicase</keyword>
<dbReference type="InterPro" id="IPR006474">
    <property type="entry name" value="Helicase_Cas3_CRISPR-ass_core"/>
</dbReference>
<dbReference type="Pfam" id="PF00270">
    <property type="entry name" value="DEAD"/>
    <property type="match status" value="1"/>
</dbReference>
<evidence type="ECO:0000256" key="6">
    <source>
        <dbReference type="SAM" id="MobiDB-lite"/>
    </source>
</evidence>
<dbReference type="InterPro" id="IPR001650">
    <property type="entry name" value="Helicase_C-like"/>
</dbReference>
<gene>
    <name evidence="9" type="ORF">FFODKBPE_00236</name>
</gene>
<dbReference type="AlphaFoldDB" id="A0A811T8V3"/>
<dbReference type="PANTHER" id="PTHR47959:SF16">
    <property type="entry name" value="CRISPR-ASSOCIATED NUCLEASE_HELICASE CAS3-RELATED"/>
    <property type="match status" value="1"/>
</dbReference>
<evidence type="ECO:0000256" key="2">
    <source>
        <dbReference type="ARBA" id="ARBA00022801"/>
    </source>
</evidence>
<dbReference type="PROSITE" id="PS51192">
    <property type="entry name" value="HELICASE_ATP_BIND_1"/>
    <property type="match status" value="1"/>
</dbReference>
<dbReference type="PROSITE" id="PS51194">
    <property type="entry name" value="HELICASE_CTER"/>
    <property type="match status" value="1"/>
</dbReference>
<evidence type="ECO:0000256" key="4">
    <source>
        <dbReference type="ARBA" id="ARBA00022840"/>
    </source>
</evidence>
<dbReference type="SMART" id="SM00487">
    <property type="entry name" value="DEXDc"/>
    <property type="match status" value="1"/>
</dbReference>
<evidence type="ECO:0000313" key="9">
    <source>
        <dbReference type="EMBL" id="CAD6491889.1"/>
    </source>
</evidence>
<evidence type="ECO:0000256" key="5">
    <source>
        <dbReference type="ARBA" id="ARBA00023118"/>
    </source>
</evidence>
<dbReference type="SMART" id="SM00490">
    <property type="entry name" value="HELICc"/>
    <property type="match status" value="1"/>
</dbReference>
<feature type="region of interest" description="Disordered" evidence="6">
    <location>
        <begin position="394"/>
        <end position="413"/>
    </location>
</feature>
<dbReference type="PANTHER" id="PTHR47959">
    <property type="entry name" value="ATP-DEPENDENT RNA HELICASE RHLE-RELATED"/>
    <property type="match status" value="1"/>
</dbReference>
<proteinExistence type="predicted"/>
<accession>A0A811T8V3</accession>
<dbReference type="Pfam" id="PF22590">
    <property type="entry name" value="Cas3-like_C_2"/>
    <property type="match status" value="1"/>
</dbReference>
<dbReference type="InterPro" id="IPR014001">
    <property type="entry name" value="Helicase_ATP-bd"/>
</dbReference>
<dbReference type="Gene3D" id="3.40.50.300">
    <property type="entry name" value="P-loop containing nucleotide triphosphate hydrolases"/>
    <property type="match status" value="2"/>
</dbReference>
<dbReference type="GO" id="GO:0140097">
    <property type="term" value="F:catalytic activity, acting on DNA"/>
    <property type="evidence" value="ECO:0007669"/>
    <property type="project" value="UniProtKB-ARBA"/>
</dbReference>
<dbReference type="InterPro" id="IPR011545">
    <property type="entry name" value="DEAD/DEAH_box_helicase_dom"/>
</dbReference>
<protein>
    <submittedName>
        <fullName evidence="9">DEAD/DEAH box helicase</fullName>
    </submittedName>
</protein>
<dbReference type="EMBL" id="CAJHIP010000005">
    <property type="protein sequence ID" value="CAD6491889.1"/>
    <property type="molecule type" value="Genomic_DNA"/>
</dbReference>
<evidence type="ECO:0000256" key="3">
    <source>
        <dbReference type="ARBA" id="ARBA00022806"/>
    </source>
</evidence>
<keyword evidence="1" id="KW-0547">Nucleotide-binding</keyword>
<evidence type="ECO:0000259" key="7">
    <source>
        <dbReference type="PROSITE" id="PS51192"/>
    </source>
</evidence>
<dbReference type="SUPFAM" id="SSF52540">
    <property type="entry name" value="P-loop containing nucleoside triphosphate hydrolases"/>
    <property type="match status" value="1"/>
</dbReference>
<keyword evidence="2" id="KW-0378">Hydrolase</keyword>
<dbReference type="GO" id="GO:0016787">
    <property type="term" value="F:hydrolase activity"/>
    <property type="evidence" value="ECO:0007669"/>
    <property type="project" value="UniProtKB-KW"/>
</dbReference>
<keyword evidence="4" id="KW-0067">ATP-binding</keyword>
<name>A0A811T8V3_9EURY</name>
<dbReference type="GO" id="GO:0003676">
    <property type="term" value="F:nucleic acid binding"/>
    <property type="evidence" value="ECO:0007669"/>
    <property type="project" value="InterPro"/>
</dbReference>
<dbReference type="GO" id="GO:0051607">
    <property type="term" value="P:defense response to virus"/>
    <property type="evidence" value="ECO:0007669"/>
    <property type="project" value="UniProtKB-KW"/>
</dbReference>
<dbReference type="InterPro" id="IPR050079">
    <property type="entry name" value="DEAD_box_RNA_helicase"/>
</dbReference>
<dbReference type="Proteomes" id="UP000603056">
    <property type="component" value="Unassembled WGS sequence"/>
</dbReference>
<evidence type="ECO:0000313" key="10">
    <source>
        <dbReference type="Proteomes" id="UP000603056"/>
    </source>
</evidence>
<reference evidence="9" key="1">
    <citation type="submission" date="2020-10" db="EMBL/GenBank/DDBJ databases">
        <authorList>
            <person name="Hahn C.J."/>
            <person name="Laso-Perez R."/>
            <person name="Vulcano F."/>
            <person name="Vaziourakis K.-M."/>
            <person name="Stokke R."/>
            <person name="Steen I.H."/>
            <person name="Teske A."/>
            <person name="Boetius A."/>
            <person name="Liebeke M."/>
            <person name="Amann R."/>
            <person name="Knittel K."/>
        </authorList>
    </citation>
    <scope>NUCLEOTIDE SEQUENCE</scope>
    <source>
        <strain evidence="9">Gfbio:e3339647-f889-4370-9287-4fb5cb688e4c:AG394J04_GoMArc1</strain>
    </source>
</reference>